<dbReference type="EnsemblPlants" id="KQL14315">
    <property type="protein sequence ID" value="KQL14315"/>
    <property type="gene ID" value="SETIT_023733mg"/>
</dbReference>
<dbReference type="HOGENOM" id="CLU_2241303_0_0_1"/>
<keyword evidence="2" id="KW-1185">Reference proteome</keyword>
<name>K3ZB12_SETIT</name>
<dbReference type="Gramene" id="KQL14315">
    <property type="protein sequence ID" value="KQL14315"/>
    <property type="gene ID" value="SETIT_023733mg"/>
</dbReference>
<accession>K3ZB12</accession>
<sequence>MLHKRRNLFVLSIPECTELTRFSCFSFFEKKRKVKINTMYSRRDHLARPSWGSFTHHGGCLTPKLSYKMSVQFSEAQFMSTAKGTQIQAGHRVYIQNRANFARGK</sequence>
<reference evidence="1" key="2">
    <citation type="submission" date="2018-08" db="UniProtKB">
        <authorList>
            <consortium name="EnsemblPlants"/>
        </authorList>
    </citation>
    <scope>IDENTIFICATION</scope>
    <source>
        <strain evidence="1">Yugu1</strain>
    </source>
</reference>
<evidence type="ECO:0000313" key="1">
    <source>
        <dbReference type="EnsemblPlants" id="KQL14315"/>
    </source>
</evidence>
<proteinExistence type="predicted"/>
<reference evidence="2" key="1">
    <citation type="journal article" date="2012" name="Nat. Biotechnol.">
        <title>Reference genome sequence of the model plant Setaria.</title>
        <authorList>
            <person name="Bennetzen J.L."/>
            <person name="Schmutz J."/>
            <person name="Wang H."/>
            <person name="Percifield R."/>
            <person name="Hawkins J."/>
            <person name="Pontaroli A.C."/>
            <person name="Estep M."/>
            <person name="Feng L."/>
            <person name="Vaughn J.N."/>
            <person name="Grimwood J."/>
            <person name="Jenkins J."/>
            <person name="Barry K."/>
            <person name="Lindquist E."/>
            <person name="Hellsten U."/>
            <person name="Deshpande S."/>
            <person name="Wang X."/>
            <person name="Wu X."/>
            <person name="Mitros T."/>
            <person name="Triplett J."/>
            <person name="Yang X."/>
            <person name="Ye C.Y."/>
            <person name="Mauro-Herrera M."/>
            <person name="Wang L."/>
            <person name="Li P."/>
            <person name="Sharma M."/>
            <person name="Sharma R."/>
            <person name="Ronald P.C."/>
            <person name="Panaud O."/>
            <person name="Kellogg E.A."/>
            <person name="Brutnell T.P."/>
            <person name="Doust A.N."/>
            <person name="Tuskan G.A."/>
            <person name="Rokhsar D."/>
            <person name="Devos K.M."/>
        </authorList>
    </citation>
    <scope>NUCLEOTIDE SEQUENCE [LARGE SCALE GENOMIC DNA]</scope>
    <source>
        <strain evidence="2">cv. Yugu1</strain>
    </source>
</reference>
<organism evidence="1 2">
    <name type="scientific">Setaria italica</name>
    <name type="common">Foxtail millet</name>
    <name type="synonym">Panicum italicum</name>
    <dbReference type="NCBI Taxonomy" id="4555"/>
    <lineage>
        <taxon>Eukaryota</taxon>
        <taxon>Viridiplantae</taxon>
        <taxon>Streptophyta</taxon>
        <taxon>Embryophyta</taxon>
        <taxon>Tracheophyta</taxon>
        <taxon>Spermatophyta</taxon>
        <taxon>Magnoliopsida</taxon>
        <taxon>Liliopsida</taxon>
        <taxon>Poales</taxon>
        <taxon>Poaceae</taxon>
        <taxon>PACMAD clade</taxon>
        <taxon>Panicoideae</taxon>
        <taxon>Panicodae</taxon>
        <taxon>Paniceae</taxon>
        <taxon>Cenchrinae</taxon>
        <taxon>Setaria</taxon>
    </lineage>
</organism>
<protein>
    <submittedName>
        <fullName evidence="1">Uncharacterized protein</fullName>
    </submittedName>
</protein>
<dbReference type="AlphaFoldDB" id="K3ZB12"/>
<dbReference type="EMBL" id="AGNK02001549">
    <property type="status" value="NOT_ANNOTATED_CDS"/>
    <property type="molecule type" value="Genomic_DNA"/>
</dbReference>
<dbReference type="Proteomes" id="UP000004995">
    <property type="component" value="Unassembled WGS sequence"/>
</dbReference>
<evidence type="ECO:0000313" key="2">
    <source>
        <dbReference type="Proteomes" id="UP000004995"/>
    </source>
</evidence>
<dbReference type="InParanoid" id="K3ZB12"/>